<evidence type="ECO:0000256" key="5">
    <source>
        <dbReference type="SAM" id="MobiDB-lite"/>
    </source>
</evidence>
<protein>
    <recommendedName>
        <fullName evidence="2">protein-tyrosine-phosphatase</fullName>
        <ecNumber evidence="2">3.1.3.48</ecNumber>
    </recommendedName>
</protein>
<dbReference type="PROSITE" id="PS50054">
    <property type="entry name" value="TYR_PHOSPHATASE_DUAL"/>
    <property type="match status" value="1"/>
</dbReference>
<dbReference type="PANTHER" id="PTHR10159">
    <property type="entry name" value="DUAL SPECIFICITY PROTEIN PHOSPHATASE"/>
    <property type="match status" value="1"/>
</dbReference>
<feature type="compositionally biased region" description="Polar residues" evidence="5">
    <location>
        <begin position="202"/>
        <end position="238"/>
    </location>
</feature>
<proteinExistence type="inferred from homology"/>
<dbReference type="GO" id="GO:0008330">
    <property type="term" value="F:protein tyrosine/threonine phosphatase activity"/>
    <property type="evidence" value="ECO:0007669"/>
    <property type="project" value="TreeGrafter"/>
</dbReference>
<keyword evidence="10" id="KW-1185">Reference proteome</keyword>
<feature type="chain" id="PRO_5034352235" description="protein-tyrosine-phosphatase" evidence="6">
    <location>
        <begin position="23"/>
        <end position="408"/>
    </location>
</feature>
<feature type="signal peptide" evidence="6">
    <location>
        <begin position="1"/>
        <end position="22"/>
    </location>
</feature>
<dbReference type="Gene3D" id="3.90.190.10">
    <property type="entry name" value="Protein tyrosine phosphatase superfamily"/>
    <property type="match status" value="1"/>
</dbReference>
<evidence type="ECO:0000256" key="6">
    <source>
        <dbReference type="SAM" id="SignalP"/>
    </source>
</evidence>
<sequence length="408" mass="44615">MRRARCMHAHAFFSCCMNSALSEACLFSFCVICVTFDPPQMVWSLERDAGPPPLSVILPRLYLGAERDVTQERLASLGISYVLSVSRCTPQPTFLPCSRYLRVPIDDSLWDDLLPWIPKALHFIDAALSAGGSVLVHCAAGISRSPALAVAYVMYRLEMDLDHAYRFVKERRPSISPNFNFLGQLQIFQAALSRRTSGGDFLTQQQSDQPASVSGRATGSSAQSQAQRPTGDSSQQRHWSPDHMEDADQRLWRPDPSLHQREQEPPSVPCDAPKPTKPPLPPASASLSEKRKSLTLSLTPPGTCPSSLTGQHSKAPATSKAVPVQNCEGKGSSQADVWGHSGPQRPSGDPCRGRGPPQCGGAEMKEQGLLWPFSMTLNKLLDWGDRLLLGGLFVTPVRTGRPTLPYEC</sequence>
<dbReference type="InterPro" id="IPR000387">
    <property type="entry name" value="Tyr_Pase_dom"/>
</dbReference>
<dbReference type="GO" id="GO:0017017">
    <property type="term" value="F:MAP kinase tyrosine/serine/threonine phosphatase activity"/>
    <property type="evidence" value="ECO:0007669"/>
    <property type="project" value="TreeGrafter"/>
</dbReference>
<keyword evidence="6" id="KW-0732">Signal</keyword>
<evidence type="ECO:0000256" key="3">
    <source>
        <dbReference type="ARBA" id="ARBA00022801"/>
    </source>
</evidence>
<evidence type="ECO:0000313" key="10">
    <source>
        <dbReference type="Proteomes" id="UP000694383"/>
    </source>
</evidence>
<evidence type="ECO:0000313" key="9">
    <source>
        <dbReference type="Ensembl" id="ENSOSIP00000033332.1"/>
    </source>
</evidence>
<reference evidence="9" key="2">
    <citation type="submission" date="2025-09" db="UniProtKB">
        <authorList>
            <consortium name="Ensembl"/>
        </authorList>
    </citation>
    <scope>IDENTIFICATION</scope>
</reference>
<feature type="compositionally biased region" description="Low complexity" evidence="5">
    <location>
        <begin position="348"/>
        <end position="361"/>
    </location>
</feature>
<dbReference type="SUPFAM" id="SSF52799">
    <property type="entry name" value="(Phosphotyrosine protein) phosphatases II"/>
    <property type="match status" value="1"/>
</dbReference>
<dbReference type="Proteomes" id="UP000694383">
    <property type="component" value="Unplaced"/>
</dbReference>
<dbReference type="Pfam" id="PF00782">
    <property type="entry name" value="DSPc"/>
    <property type="match status" value="1"/>
</dbReference>
<feature type="compositionally biased region" description="Basic and acidic residues" evidence="5">
    <location>
        <begin position="239"/>
        <end position="264"/>
    </location>
</feature>
<dbReference type="PANTHER" id="PTHR10159:SF516">
    <property type="entry name" value="DUAL SPECIFICITY PROTEIN PHOSPHATASE 16-LIKE"/>
    <property type="match status" value="1"/>
</dbReference>
<dbReference type="PROSITE" id="PS50056">
    <property type="entry name" value="TYR_PHOSPHATASE_2"/>
    <property type="match status" value="1"/>
</dbReference>
<comment type="similarity">
    <text evidence="1">Belongs to the protein-tyrosine phosphatase family. Non-receptor class dual specificity subfamily.</text>
</comment>
<organism evidence="9 10">
    <name type="scientific">Oryzias sinensis</name>
    <name type="common">Chinese medaka</name>
    <dbReference type="NCBI Taxonomy" id="183150"/>
    <lineage>
        <taxon>Eukaryota</taxon>
        <taxon>Metazoa</taxon>
        <taxon>Chordata</taxon>
        <taxon>Craniata</taxon>
        <taxon>Vertebrata</taxon>
        <taxon>Euteleostomi</taxon>
        <taxon>Actinopterygii</taxon>
        <taxon>Neopterygii</taxon>
        <taxon>Teleostei</taxon>
        <taxon>Neoteleostei</taxon>
        <taxon>Acanthomorphata</taxon>
        <taxon>Ovalentaria</taxon>
        <taxon>Atherinomorphae</taxon>
        <taxon>Beloniformes</taxon>
        <taxon>Adrianichthyidae</taxon>
        <taxon>Oryziinae</taxon>
        <taxon>Oryzias</taxon>
    </lineage>
</organism>
<evidence type="ECO:0000259" key="7">
    <source>
        <dbReference type="PROSITE" id="PS50054"/>
    </source>
</evidence>
<dbReference type="GO" id="GO:0033550">
    <property type="term" value="F:MAP kinase tyrosine phosphatase activity"/>
    <property type="evidence" value="ECO:0007669"/>
    <property type="project" value="TreeGrafter"/>
</dbReference>
<dbReference type="Ensembl" id="ENSOSIT00000035131.1">
    <property type="protein sequence ID" value="ENSOSIP00000033332.1"/>
    <property type="gene ID" value="ENSOSIG00000016863.1"/>
</dbReference>
<keyword evidence="4" id="KW-0904">Protein phosphatase</keyword>
<feature type="domain" description="Tyrosine specific protein phosphatases" evidence="8">
    <location>
        <begin position="118"/>
        <end position="175"/>
    </location>
</feature>
<dbReference type="AlphaFoldDB" id="A0A8C8DVT6"/>
<accession>A0A8C8DVT6</accession>
<dbReference type="InterPro" id="IPR016130">
    <property type="entry name" value="Tyr_Pase_AS"/>
</dbReference>
<dbReference type="InterPro" id="IPR020422">
    <property type="entry name" value="TYR_PHOSPHATASE_DUAL_dom"/>
</dbReference>
<dbReference type="GeneTree" id="ENSGT00940000167194"/>
<feature type="region of interest" description="Disordered" evidence="5">
    <location>
        <begin position="199"/>
        <end position="363"/>
    </location>
</feature>
<dbReference type="GO" id="GO:0043409">
    <property type="term" value="P:negative regulation of MAPK cascade"/>
    <property type="evidence" value="ECO:0007669"/>
    <property type="project" value="TreeGrafter"/>
</dbReference>
<evidence type="ECO:0000256" key="1">
    <source>
        <dbReference type="ARBA" id="ARBA00008601"/>
    </source>
</evidence>
<evidence type="ECO:0000256" key="2">
    <source>
        <dbReference type="ARBA" id="ARBA00013064"/>
    </source>
</evidence>
<evidence type="ECO:0000256" key="4">
    <source>
        <dbReference type="ARBA" id="ARBA00022912"/>
    </source>
</evidence>
<name>A0A8C8DVT6_9TELE</name>
<keyword evidence="3" id="KW-0378">Hydrolase</keyword>
<dbReference type="InterPro" id="IPR029021">
    <property type="entry name" value="Prot-tyrosine_phosphatase-like"/>
</dbReference>
<dbReference type="CDD" id="cd14568">
    <property type="entry name" value="DSP_MKP_classIII"/>
    <property type="match status" value="1"/>
</dbReference>
<reference evidence="9" key="1">
    <citation type="submission" date="2025-08" db="UniProtKB">
        <authorList>
            <consortium name="Ensembl"/>
        </authorList>
    </citation>
    <scope>IDENTIFICATION</scope>
</reference>
<dbReference type="EC" id="3.1.3.48" evidence="2"/>
<dbReference type="GO" id="GO:0005737">
    <property type="term" value="C:cytoplasm"/>
    <property type="evidence" value="ECO:0007669"/>
    <property type="project" value="TreeGrafter"/>
</dbReference>
<feature type="compositionally biased region" description="Polar residues" evidence="5">
    <location>
        <begin position="294"/>
        <end position="312"/>
    </location>
</feature>
<feature type="domain" description="Tyrosine-protein phosphatase" evidence="7">
    <location>
        <begin position="52"/>
        <end position="194"/>
    </location>
</feature>
<dbReference type="PROSITE" id="PS00383">
    <property type="entry name" value="TYR_PHOSPHATASE_1"/>
    <property type="match status" value="1"/>
</dbReference>
<dbReference type="InterPro" id="IPR000340">
    <property type="entry name" value="Dual-sp_phosphatase_cat-dom"/>
</dbReference>
<dbReference type="SMART" id="SM00195">
    <property type="entry name" value="DSPc"/>
    <property type="match status" value="1"/>
</dbReference>
<evidence type="ECO:0000259" key="8">
    <source>
        <dbReference type="PROSITE" id="PS50056"/>
    </source>
</evidence>